<keyword evidence="1" id="KW-1133">Transmembrane helix</keyword>
<comment type="caution">
    <text evidence="2">The sequence shown here is derived from an EMBL/GenBank/DDBJ whole genome shotgun (WGS) entry which is preliminary data.</text>
</comment>
<dbReference type="RefSeq" id="WP_074490967.1">
    <property type="nucleotide sequence ID" value="NZ_FPAM01000012.1"/>
</dbReference>
<feature type="transmembrane region" description="Helical" evidence="1">
    <location>
        <begin position="12"/>
        <end position="33"/>
    </location>
</feature>
<accession>A0A1Q6A2Z4</accession>
<keyword evidence="1" id="KW-0812">Transmembrane</keyword>
<name>A0A1Q6A2Z4_9SPHI</name>
<reference evidence="2 3" key="1">
    <citation type="submission" date="2016-11" db="EMBL/GenBank/DDBJ databases">
        <title>Whole Genome Sequencing of Mucilaginibacter polytrichastri RG4-7(T) isolated from the moss sample.</title>
        <authorList>
            <person name="Li Y."/>
        </authorList>
    </citation>
    <scope>NUCLEOTIDE SEQUENCE [LARGE SCALE GENOMIC DNA]</scope>
    <source>
        <strain evidence="2 3">RG4-7</strain>
    </source>
</reference>
<gene>
    <name evidence="2" type="ORF">RG47T_3854</name>
</gene>
<proteinExistence type="predicted"/>
<protein>
    <submittedName>
        <fullName evidence="2">Uncharacterized protein</fullName>
    </submittedName>
</protein>
<evidence type="ECO:0000313" key="3">
    <source>
        <dbReference type="Proteomes" id="UP000186720"/>
    </source>
</evidence>
<sequence>MIFKRTALKLSTIILLVSLILITIGLFASNMALKTAYNKLDKNDKYWNFNTVLRQPFKHLKIEGGNITQIVFEQAPTSALRIAKYWTGYKNESNFKAYVSKDTLHITMVYNPKSGANREWMSNTSLIRISAPQLLSVNINNTNFEWDDLKQNSLNVNMRGKSGFRVESMVSNIDTLKIIQRDSTMAIFDFSSGYKGPRALNFQHINADLYNRATLNIGAGFANDLKLNMGDSCSVILSGKSVSKLHK</sequence>
<evidence type="ECO:0000256" key="1">
    <source>
        <dbReference type="SAM" id="Phobius"/>
    </source>
</evidence>
<evidence type="ECO:0000313" key="2">
    <source>
        <dbReference type="EMBL" id="OKS88387.1"/>
    </source>
</evidence>
<dbReference type="EMBL" id="MPPL01000001">
    <property type="protein sequence ID" value="OKS88387.1"/>
    <property type="molecule type" value="Genomic_DNA"/>
</dbReference>
<dbReference type="Gene3D" id="2.160.20.120">
    <property type="match status" value="1"/>
</dbReference>
<dbReference type="STRING" id="1302689.RG47T_3854"/>
<dbReference type="AlphaFoldDB" id="A0A1Q6A2Z4"/>
<dbReference type="OrthoDB" id="789629at2"/>
<keyword evidence="3" id="KW-1185">Reference proteome</keyword>
<keyword evidence="1" id="KW-0472">Membrane</keyword>
<organism evidence="2 3">
    <name type="scientific">Mucilaginibacter polytrichastri</name>
    <dbReference type="NCBI Taxonomy" id="1302689"/>
    <lineage>
        <taxon>Bacteria</taxon>
        <taxon>Pseudomonadati</taxon>
        <taxon>Bacteroidota</taxon>
        <taxon>Sphingobacteriia</taxon>
        <taxon>Sphingobacteriales</taxon>
        <taxon>Sphingobacteriaceae</taxon>
        <taxon>Mucilaginibacter</taxon>
    </lineage>
</organism>
<dbReference type="Proteomes" id="UP000186720">
    <property type="component" value="Unassembled WGS sequence"/>
</dbReference>